<dbReference type="AlphaFoldDB" id="A0A553H4U1"/>
<organism evidence="2 3">
    <name type="scientific">Pseudomonas mangiferae</name>
    <dbReference type="NCBI Taxonomy" id="2593654"/>
    <lineage>
        <taxon>Bacteria</taxon>
        <taxon>Pseudomonadati</taxon>
        <taxon>Pseudomonadota</taxon>
        <taxon>Gammaproteobacteria</taxon>
        <taxon>Pseudomonadales</taxon>
        <taxon>Pseudomonadaceae</taxon>
        <taxon>Pseudomonas</taxon>
    </lineage>
</organism>
<dbReference type="Proteomes" id="UP000315235">
    <property type="component" value="Unassembled WGS sequence"/>
</dbReference>
<dbReference type="RefSeq" id="WP_143486524.1">
    <property type="nucleotide sequence ID" value="NZ_VJOY01000001.1"/>
</dbReference>
<feature type="transmembrane region" description="Helical" evidence="1">
    <location>
        <begin position="56"/>
        <end position="75"/>
    </location>
</feature>
<evidence type="ECO:0000313" key="2">
    <source>
        <dbReference type="EMBL" id="TRX76785.1"/>
    </source>
</evidence>
<evidence type="ECO:0000313" key="3">
    <source>
        <dbReference type="Proteomes" id="UP000315235"/>
    </source>
</evidence>
<protein>
    <submittedName>
        <fullName evidence="2">Uncharacterized protein</fullName>
    </submittedName>
</protein>
<gene>
    <name evidence="2" type="ORF">FM069_01830</name>
</gene>
<comment type="caution">
    <text evidence="2">The sequence shown here is derived from an EMBL/GenBank/DDBJ whole genome shotgun (WGS) entry which is preliminary data.</text>
</comment>
<keyword evidence="1" id="KW-1133">Transmembrane helix</keyword>
<reference evidence="2 3" key="1">
    <citation type="submission" date="2019-07" db="EMBL/GenBank/DDBJ databases">
        <title>Pseudomonas mangiferae sp. nov., isolated from bark of mango tree in Thailand.</title>
        <authorList>
            <person name="Srisuk N."/>
            <person name="Anurat P."/>
        </authorList>
    </citation>
    <scope>NUCLEOTIDE SEQUENCE [LARGE SCALE GENOMIC DNA]</scope>
    <source>
        <strain evidence="2 3">DMKU_BBB3-04</strain>
    </source>
</reference>
<accession>A0A553H4U1</accession>
<keyword evidence="1" id="KW-0812">Transmembrane</keyword>
<sequence>MIDEKSLALAVGIFLGLSGILFIYFRAPLAAAITSFYRNYPIIRLASSKQFELRPYFVSLLGFTLILLGFFVWLMKGL</sequence>
<dbReference type="EMBL" id="VJOY01000001">
    <property type="protein sequence ID" value="TRX76785.1"/>
    <property type="molecule type" value="Genomic_DNA"/>
</dbReference>
<proteinExistence type="predicted"/>
<keyword evidence="1" id="KW-0472">Membrane</keyword>
<name>A0A553H4U1_9PSED</name>
<evidence type="ECO:0000256" key="1">
    <source>
        <dbReference type="SAM" id="Phobius"/>
    </source>
</evidence>
<keyword evidence="3" id="KW-1185">Reference proteome</keyword>